<keyword evidence="3" id="KW-1185">Reference proteome</keyword>
<comment type="caution">
    <text evidence="2">The sequence shown here is derived from an EMBL/GenBank/DDBJ whole genome shotgun (WGS) entry which is preliminary data.</text>
</comment>
<dbReference type="InterPro" id="IPR041965">
    <property type="entry name" value="TTRAP_sf"/>
</dbReference>
<dbReference type="Proteomes" id="UP000322025">
    <property type="component" value="Unassembled WGS sequence"/>
</dbReference>
<evidence type="ECO:0000313" key="2">
    <source>
        <dbReference type="EMBL" id="KAA8500924.1"/>
    </source>
</evidence>
<dbReference type="Gene3D" id="1.10.10.1850">
    <property type="entry name" value="Sporulation protein-like"/>
    <property type="match status" value="1"/>
</dbReference>
<evidence type="ECO:0000313" key="3">
    <source>
        <dbReference type="Proteomes" id="UP000322025"/>
    </source>
</evidence>
<name>A0A5M9HVB8_9FIRM</name>
<gene>
    <name evidence="2" type="ORF">FNY66_10750</name>
</gene>
<protein>
    <submittedName>
        <fullName evidence="2">Chemotaxis protein</fullName>
    </submittedName>
</protein>
<dbReference type="EMBL" id="VMSO01000014">
    <property type="protein sequence ID" value="KAA8500924.1"/>
    <property type="molecule type" value="Genomic_DNA"/>
</dbReference>
<sequence length="106" mass="12495">MKMNFSKDELAMVYQYAAGTKEDTLAGLKEIVPVIRDRQTRDIVENTIRKLDAIPEPECRRFIADTKQRFIQNRDNSIRRRLAEAKAQARTKKPHPKRKEPDRERS</sequence>
<dbReference type="AlphaFoldDB" id="A0A5M9HVB8"/>
<feature type="region of interest" description="Disordered" evidence="1">
    <location>
        <begin position="82"/>
        <end position="106"/>
    </location>
</feature>
<dbReference type="OrthoDB" id="9807940at2"/>
<organism evidence="2 3">
    <name type="scientific">Mediterraneibacter catenae</name>
    <dbReference type="NCBI Taxonomy" id="2594882"/>
    <lineage>
        <taxon>Bacteria</taxon>
        <taxon>Bacillati</taxon>
        <taxon>Bacillota</taxon>
        <taxon>Clostridia</taxon>
        <taxon>Lachnospirales</taxon>
        <taxon>Lachnospiraceae</taxon>
        <taxon>Mediterraneibacter</taxon>
    </lineage>
</organism>
<proteinExistence type="predicted"/>
<accession>A0A5M9HVB8</accession>
<feature type="compositionally biased region" description="Basic residues" evidence="1">
    <location>
        <begin position="89"/>
        <end position="98"/>
    </location>
</feature>
<evidence type="ECO:0000256" key="1">
    <source>
        <dbReference type="SAM" id="MobiDB-lite"/>
    </source>
</evidence>
<reference evidence="2" key="1">
    <citation type="submission" date="2019-07" db="EMBL/GenBank/DDBJ databases">
        <authorList>
            <person name="Wongkuna S."/>
            <person name="Scaria J."/>
        </authorList>
    </citation>
    <scope>NUCLEOTIDE SEQUENCE [LARGE SCALE GENOMIC DNA]</scope>
    <source>
        <strain evidence="2">SW178</strain>
    </source>
</reference>